<gene>
    <name evidence="1" type="ORF">F992_01724</name>
</gene>
<dbReference type="Proteomes" id="UP000013190">
    <property type="component" value="Unassembled WGS sequence"/>
</dbReference>
<reference evidence="2" key="1">
    <citation type="submission" date="2013-02" db="EMBL/GenBank/DDBJ databases">
        <title>The Genome Sequence of Acinetobacter sp. NIPH 236.</title>
        <authorList>
            <consortium name="The Broad Institute Genome Sequencing Platform"/>
            <consortium name="The Broad Institute Genome Sequencing Center for Infectious Disease"/>
            <person name="Cerqueira G."/>
            <person name="Feldgarden M."/>
            <person name="Courvalin P."/>
            <person name="Perichon B."/>
            <person name="Grillot-Courvalin C."/>
            <person name="Clermont D."/>
            <person name="Rocha E."/>
            <person name="Yoon E.-J."/>
            <person name="Nemec A."/>
            <person name="Walker B."/>
            <person name="Young S.K."/>
            <person name="Zeng Q."/>
            <person name="Gargeya S."/>
            <person name="Fitzgerald M."/>
            <person name="Haas B."/>
            <person name="Abouelleil A."/>
            <person name="Alvarado L."/>
            <person name="Arachchi H.M."/>
            <person name="Berlin A.M."/>
            <person name="Chapman S.B."/>
            <person name="Dewar J."/>
            <person name="Goldberg J."/>
            <person name="Griggs A."/>
            <person name="Gujja S."/>
            <person name="Hansen M."/>
            <person name="Howarth C."/>
            <person name="Imamovic A."/>
            <person name="Larimer J."/>
            <person name="McCowan C."/>
            <person name="Murphy C."/>
            <person name="Neiman D."/>
            <person name="Pearson M."/>
            <person name="Priest M."/>
            <person name="Roberts A."/>
            <person name="Saif S."/>
            <person name="Shea T."/>
            <person name="Sisk P."/>
            <person name="Sykes S."/>
            <person name="Wortman J."/>
            <person name="Nusbaum C."/>
            <person name="Birren B."/>
        </authorList>
    </citation>
    <scope>NUCLEOTIDE SEQUENCE [LARGE SCALE GENOMIC DNA]</scope>
    <source>
        <strain evidence="2">NIPH 236</strain>
    </source>
</reference>
<reference evidence="1 2" key="2">
    <citation type="journal article" date="2016" name="Int. J. Syst. Evol. Microbiol.">
        <title>Taxonomy of haemolytic and/or proteolytic strains of the genus Acinetobacter with the proposal of Acinetobacter courvalinii sp. nov. (genomic species 14 sensu Bouvet &amp; Jeanjean), Acinetobacter dispersus sp. nov. (genomic species 17), Acinetobacter modestus sp. nov., Acinetobacter proteolyticus sp. nov. and Acinetobacter vivianii sp. nov.</title>
        <authorList>
            <person name="Nemec A."/>
            <person name="Radolfova-Krizova L."/>
            <person name="Maixnerova M."/>
            <person name="Vrestiakova E."/>
            <person name="Jezek P."/>
            <person name="Sedo O."/>
        </authorList>
    </citation>
    <scope>NUCLEOTIDE SEQUENCE [LARGE SCALE GENOMIC DNA]</scope>
    <source>
        <strain evidence="1 2">NIPH 236</strain>
    </source>
</reference>
<sequence>MKKHYPELEKVCEVIDNIPHPKCQNLANSIRICNSIDASHQEKAAAVLIAALQFI</sequence>
<dbReference type="RefSeq" id="WP_004661789.1">
    <property type="nucleotide sequence ID" value="NZ_BMDV01000002.1"/>
</dbReference>
<evidence type="ECO:0000313" key="1">
    <source>
        <dbReference type="EMBL" id="ENU27118.1"/>
    </source>
</evidence>
<dbReference type="GeneID" id="92836993"/>
<organism evidence="1 2">
    <name type="scientific">Acinetobacter modestus</name>
    <dbReference type="NCBI Taxonomy" id="1776740"/>
    <lineage>
        <taxon>Bacteria</taxon>
        <taxon>Pseudomonadati</taxon>
        <taxon>Pseudomonadota</taxon>
        <taxon>Gammaproteobacteria</taxon>
        <taxon>Moraxellales</taxon>
        <taxon>Moraxellaceae</taxon>
        <taxon>Acinetobacter</taxon>
    </lineage>
</organism>
<comment type="caution">
    <text evidence="1">The sequence shown here is derived from an EMBL/GenBank/DDBJ whole genome shotgun (WGS) entry which is preliminary data.</text>
</comment>
<proteinExistence type="predicted"/>
<dbReference type="EMBL" id="APOJ01000023">
    <property type="protein sequence ID" value="ENU27118.1"/>
    <property type="molecule type" value="Genomic_DNA"/>
</dbReference>
<name>A0ABN0JP80_9GAMM</name>
<protein>
    <submittedName>
        <fullName evidence="1">Uncharacterized protein</fullName>
    </submittedName>
</protein>
<keyword evidence="2" id="KW-1185">Reference proteome</keyword>
<accession>A0ABN0JP80</accession>
<evidence type="ECO:0000313" key="2">
    <source>
        <dbReference type="Proteomes" id="UP000013190"/>
    </source>
</evidence>